<evidence type="ECO:0000256" key="3">
    <source>
        <dbReference type="ARBA" id="ARBA00022692"/>
    </source>
</evidence>
<comment type="similarity">
    <text evidence="6">Belongs to the ABC-4 integral membrane protein family.</text>
</comment>
<reference evidence="10 11" key="1">
    <citation type="journal article" date="2019" name="Nat. Microbiol.">
        <title>Mediterranean grassland soil C-N compound turnover is dependent on rainfall and depth, and is mediated by genomically divergent microorganisms.</title>
        <authorList>
            <person name="Diamond S."/>
            <person name="Andeer P.F."/>
            <person name="Li Z."/>
            <person name="Crits-Christoph A."/>
            <person name="Burstein D."/>
            <person name="Anantharaman K."/>
            <person name="Lane K.R."/>
            <person name="Thomas B.C."/>
            <person name="Pan C."/>
            <person name="Northen T.R."/>
            <person name="Banfield J.F."/>
        </authorList>
    </citation>
    <scope>NUCLEOTIDE SEQUENCE [LARGE SCALE GENOMIC DNA]</scope>
    <source>
        <strain evidence="10">WS_2</strain>
    </source>
</reference>
<evidence type="ECO:0000313" key="11">
    <source>
        <dbReference type="Proteomes" id="UP000317716"/>
    </source>
</evidence>
<keyword evidence="3 7" id="KW-0812">Transmembrane</keyword>
<feature type="transmembrane region" description="Helical" evidence="7">
    <location>
        <begin position="280"/>
        <end position="305"/>
    </location>
</feature>
<accession>A0A538SZS3</accession>
<evidence type="ECO:0000256" key="4">
    <source>
        <dbReference type="ARBA" id="ARBA00022989"/>
    </source>
</evidence>
<dbReference type="AlphaFoldDB" id="A0A538SZS3"/>
<gene>
    <name evidence="10" type="ORF">E6K72_04265</name>
</gene>
<evidence type="ECO:0000259" key="8">
    <source>
        <dbReference type="Pfam" id="PF02687"/>
    </source>
</evidence>
<sequence>MPIVETFSVALEALRANKLRSLLTMLGIVIGVSAVIAMLALGRGAQQSVKDRIAQLGTTMLTVVPGQQRGPGSIASATERARLTLDDAQALEDRGKVLAAVQPEMVRAMQVVFGNHNTNTNIVGTTPNYLMVRRYAIEYGRMFAASENAAGRMVAVLGPQVADDLGAPSGAVMVGETIRINGAKFLVIGVLAEKGQTGGNSNPDDQILIPLQAAQSRLIGRDRLRTINVLAPSEDQIPATMAEISRILRRSHRLRPGQPDFFTIRNQADFLVTLGETTQVFTWLLAGIAAVSLLVGGIGIMNIMLVSVTERTREIGIRKALGATPFVIMVQFLIEAVVLCLLGGTVGIGVGTTASAILHRTMDWNTSVGAPSILMAFAFAAAVGILFGVWPARRASVLDPIEALRYE</sequence>
<evidence type="ECO:0000256" key="5">
    <source>
        <dbReference type="ARBA" id="ARBA00023136"/>
    </source>
</evidence>
<proteinExistence type="inferred from homology"/>
<dbReference type="InterPro" id="IPR003838">
    <property type="entry name" value="ABC3_permease_C"/>
</dbReference>
<dbReference type="Proteomes" id="UP000317716">
    <property type="component" value="Unassembled WGS sequence"/>
</dbReference>
<organism evidence="10 11">
    <name type="scientific">Eiseniibacteriota bacterium</name>
    <dbReference type="NCBI Taxonomy" id="2212470"/>
    <lineage>
        <taxon>Bacteria</taxon>
        <taxon>Candidatus Eiseniibacteriota</taxon>
    </lineage>
</organism>
<keyword evidence="2" id="KW-1003">Cell membrane</keyword>
<comment type="subcellular location">
    <subcellularLocation>
        <location evidence="1">Cell membrane</location>
        <topology evidence="1">Multi-pass membrane protein</topology>
    </subcellularLocation>
</comment>
<keyword evidence="5 7" id="KW-0472">Membrane</keyword>
<feature type="transmembrane region" description="Helical" evidence="7">
    <location>
        <begin position="368"/>
        <end position="390"/>
    </location>
</feature>
<evidence type="ECO:0000259" key="9">
    <source>
        <dbReference type="Pfam" id="PF12704"/>
    </source>
</evidence>
<feature type="domain" description="ABC3 transporter permease C-terminal" evidence="8">
    <location>
        <begin position="288"/>
        <end position="396"/>
    </location>
</feature>
<dbReference type="GO" id="GO:0022857">
    <property type="term" value="F:transmembrane transporter activity"/>
    <property type="evidence" value="ECO:0007669"/>
    <property type="project" value="TreeGrafter"/>
</dbReference>
<dbReference type="GO" id="GO:0005886">
    <property type="term" value="C:plasma membrane"/>
    <property type="evidence" value="ECO:0007669"/>
    <property type="project" value="UniProtKB-SubCell"/>
</dbReference>
<dbReference type="InterPro" id="IPR025857">
    <property type="entry name" value="MacB_PCD"/>
</dbReference>
<feature type="transmembrane region" description="Helical" evidence="7">
    <location>
        <begin position="21"/>
        <end position="42"/>
    </location>
</feature>
<dbReference type="PANTHER" id="PTHR30572">
    <property type="entry name" value="MEMBRANE COMPONENT OF TRANSPORTER-RELATED"/>
    <property type="match status" value="1"/>
</dbReference>
<dbReference type="Pfam" id="PF12704">
    <property type="entry name" value="MacB_PCD"/>
    <property type="match status" value="1"/>
</dbReference>
<dbReference type="Pfam" id="PF02687">
    <property type="entry name" value="FtsX"/>
    <property type="match status" value="1"/>
</dbReference>
<keyword evidence="4 7" id="KW-1133">Transmembrane helix</keyword>
<comment type="caution">
    <text evidence="10">The sequence shown here is derived from an EMBL/GenBank/DDBJ whole genome shotgun (WGS) entry which is preliminary data.</text>
</comment>
<protein>
    <submittedName>
        <fullName evidence="10">FtsX-like permease family protein</fullName>
    </submittedName>
</protein>
<evidence type="ECO:0000256" key="1">
    <source>
        <dbReference type="ARBA" id="ARBA00004651"/>
    </source>
</evidence>
<evidence type="ECO:0000256" key="2">
    <source>
        <dbReference type="ARBA" id="ARBA00022475"/>
    </source>
</evidence>
<evidence type="ECO:0000256" key="7">
    <source>
        <dbReference type="SAM" id="Phobius"/>
    </source>
</evidence>
<evidence type="ECO:0000313" key="10">
    <source>
        <dbReference type="EMBL" id="TMQ56862.1"/>
    </source>
</evidence>
<feature type="transmembrane region" description="Helical" evidence="7">
    <location>
        <begin position="326"/>
        <end position="348"/>
    </location>
</feature>
<evidence type="ECO:0000256" key="6">
    <source>
        <dbReference type="ARBA" id="ARBA00038076"/>
    </source>
</evidence>
<name>A0A538SZS3_UNCEI</name>
<feature type="domain" description="MacB-like periplasmic core" evidence="9">
    <location>
        <begin position="21"/>
        <end position="246"/>
    </location>
</feature>
<dbReference type="InterPro" id="IPR050250">
    <property type="entry name" value="Macrolide_Exporter_MacB"/>
</dbReference>
<dbReference type="PANTHER" id="PTHR30572:SF4">
    <property type="entry name" value="ABC TRANSPORTER PERMEASE YTRF"/>
    <property type="match status" value="1"/>
</dbReference>
<dbReference type="EMBL" id="VBOS01000146">
    <property type="protein sequence ID" value="TMQ56862.1"/>
    <property type="molecule type" value="Genomic_DNA"/>
</dbReference>